<dbReference type="Gene3D" id="3.40.50.2000">
    <property type="entry name" value="Glycogen Phosphorylase B"/>
    <property type="match status" value="3"/>
</dbReference>
<reference evidence="2 3" key="1">
    <citation type="journal article" date="2019" name="Int. J. Syst. Evol. Microbiol.">
        <title>The Global Catalogue of Microorganisms (GCM) 10K type strain sequencing project: providing services to taxonomists for standard genome sequencing and annotation.</title>
        <authorList>
            <consortium name="The Broad Institute Genomics Platform"/>
            <consortium name="The Broad Institute Genome Sequencing Center for Infectious Disease"/>
            <person name="Wu L."/>
            <person name="Ma J."/>
        </authorList>
    </citation>
    <scope>NUCLEOTIDE SEQUENCE [LARGE SCALE GENOMIC DNA]</scope>
    <source>
        <strain evidence="2 3">JCM 14319</strain>
    </source>
</reference>
<name>A0ABN2KYD2_9MICO</name>
<accession>A0ABN2KYD2</accession>
<feature type="region of interest" description="Disordered" evidence="1">
    <location>
        <begin position="267"/>
        <end position="300"/>
    </location>
</feature>
<sequence>MPQGRQFAVTWSIPDDYGGMTAAMLQRSSAFSRLGGTPVDVLTFDARSDTADLEKRLRERGVLHHGVRLVNLYDWLRRHPLPGGALRSERDVFTPLAEADATATRRRGDTVTSRVRSDEHGRTLQVDHYRDDGTLVLSDRRDTRRRGVVGGRSIVLCDPEGLPVRSWARIWPLYTAWLDALSARRPSFMIVDSKTIARFMVGYRRPHVITAHVVHASHRSGAGEAHPVRASRRDVLERLDGFDLVAVLTRRQAADIDHDVGRTPNLVVIPNSRPGSGASAGGMRGDHRNLGGSGGARDPDRGVVLANLTPRKRVSHAIDAVQRARGAGRSATRLRLDVYGDGESRAALERRIGRDTAVRLLGFDPDARRELATASFLLLTSRSEGSPLVLVEAMAAGCLPIAYDVRYGPSDLIRNGRNGYLVPAGDVDALAAAIVRLRELPVHRVEAMRREAMRSARRFDEARVTQIWARELHRAAVRRRLRRSPRLRRVRELTARTRVPASARAVVVNLATAFGAGRRSRGREKTGASRG</sequence>
<gene>
    <name evidence="2" type="ORF">GCM10009747_33340</name>
</gene>
<protein>
    <recommendedName>
        <fullName evidence="4">Glycosyltransferase</fullName>
    </recommendedName>
</protein>
<dbReference type="SUPFAM" id="SSF53756">
    <property type="entry name" value="UDP-Glycosyltransferase/glycogen phosphorylase"/>
    <property type="match status" value="1"/>
</dbReference>
<organism evidence="2 3">
    <name type="scientific">Agromyces humatus</name>
    <dbReference type="NCBI Taxonomy" id="279573"/>
    <lineage>
        <taxon>Bacteria</taxon>
        <taxon>Bacillati</taxon>
        <taxon>Actinomycetota</taxon>
        <taxon>Actinomycetes</taxon>
        <taxon>Micrococcales</taxon>
        <taxon>Microbacteriaceae</taxon>
        <taxon>Agromyces</taxon>
    </lineage>
</organism>
<evidence type="ECO:0008006" key="4">
    <source>
        <dbReference type="Google" id="ProtNLM"/>
    </source>
</evidence>
<comment type="caution">
    <text evidence="2">The sequence shown here is derived from an EMBL/GenBank/DDBJ whole genome shotgun (WGS) entry which is preliminary data.</text>
</comment>
<dbReference type="Proteomes" id="UP001500506">
    <property type="component" value="Unassembled WGS sequence"/>
</dbReference>
<dbReference type="PANTHER" id="PTHR12526">
    <property type="entry name" value="GLYCOSYLTRANSFERASE"/>
    <property type="match status" value="1"/>
</dbReference>
<evidence type="ECO:0000256" key="1">
    <source>
        <dbReference type="SAM" id="MobiDB-lite"/>
    </source>
</evidence>
<dbReference type="EMBL" id="BAAANH010000008">
    <property type="protein sequence ID" value="GAA1769527.1"/>
    <property type="molecule type" value="Genomic_DNA"/>
</dbReference>
<evidence type="ECO:0000313" key="2">
    <source>
        <dbReference type="EMBL" id="GAA1769527.1"/>
    </source>
</evidence>
<keyword evidence="3" id="KW-1185">Reference proteome</keyword>
<evidence type="ECO:0000313" key="3">
    <source>
        <dbReference type="Proteomes" id="UP001500506"/>
    </source>
</evidence>
<proteinExistence type="predicted"/>
<dbReference type="Pfam" id="PF13692">
    <property type="entry name" value="Glyco_trans_1_4"/>
    <property type="match status" value="1"/>
</dbReference>